<sequence length="100" mass="11313">MISCIRGRSQVTYCLTARRVHSPLSCELLIMLRSLSLSINASDAWILMATIFYRSAPILATLWYCLQFSQPRLCSYVSSSSSFLFLLFPLPTLSTLLRLS</sequence>
<evidence type="ECO:0000313" key="2">
    <source>
        <dbReference type="EMBL" id="OAQ23552.1"/>
    </source>
</evidence>
<name>A0A197JEH6_9FUNG</name>
<dbReference type="AlphaFoldDB" id="A0A197JEH6"/>
<organism evidence="2 3">
    <name type="scientific">Linnemannia elongata AG-77</name>
    <dbReference type="NCBI Taxonomy" id="1314771"/>
    <lineage>
        <taxon>Eukaryota</taxon>
        <taxon>Fungi</taxon>
        <taxon>Fungi incertae sedis</taxon>
        <taxon>Mucoromycota</taxon>
        <taxon>Mortierellomycotina</taxon>
        <taxon>Mortierellomycetes</taxon>
        <taxon>Mortierellales</taxon>
        <taxon>Mortierellaceae</taxon>
        <taxon>Linnemannia</taxon>
    </lineage>
</organism>
<keyword evidence="1" id="KW-0812">Transmembrane</keyword>
<dbReference type="EMBL" id="KV442116">
    <property type="protein sequence ID" value="OAQ23552.1"/>
    <property type="molecule type" value="Genomic_DNA"/>
</dbReference>
<dbReference type="Proteomes" id="UP000078512">
    <property type="component" value="Unassembled WGS sequence"/>
</dbReference>
<keyword evidence="3" id="KW-1185">Reference proteome</keyword>
<keyword evidence="1" id="KW-1133">Transmembrane helix</keyword>
<keyword evidence="1" id="KW-0472">Membrane</keyword>
<gene>
    <name evidence="2" type="ORF">K457DRAFT_1051772</name>
</gene>
<evidence type="ECO:0000256" key="1">
    <source>
        <dbReference type="SAM" id="Phobius"/>
    </source>
</evidence>
<proteinExistence type="predicted"/>
<feature type="transmembrane region" description="Helical" evidence="1">
    <location>
        <begin position="44"/>
        <end position="66"/>
    </location>
</feature>
<evidence type="ECO:0000313" key="3">
    <source>
        <dbReference type="Proteomes" id="UP000078512"/>
    </source>
</evidence>
<reference evidence="2 3" key="1">
    <citation type="submission" date="2016-05" db="EMBL/GenBank/DDBJ databases">
        <title>Genome sequencing reveals origins of a unique bacterial endosymbiosis in the earliest lineages of terrestrial Fungi.</title>
        <authorList>
            <consortium name="DOE Joint Genome Institute"/>
            <person name="Uehling J."/>
            <person name="Gryganskyi A."/>
            <person name="Hameed K."/>
            <person name="Tschaplinski T."/>
            <person name="Misztal P."/>
            <person name="Wu S."/>
            <person name="Desiro A."/>
            <person name="Vande Pol N."/>
            <person name="Du Z.-Y."/>
            <person name="Zienkiewicz A."/>
            <person name="Zienkiewicz K."/>
            <person name="Morin E."/>
            <person name="Tisserant E."/>
            <person name="Splivallo R."/>
            <person name="Hainaut M."/>
            <person name="Henrissat B."/>
            <person name="Ohm R."/>
            <person name="Kuo A."/>
            <person name="Yan J."/>
            <person name="Lipzen A."/>
            <person name="Nolan M."/>
            <person name="Labutti K."/>
            <person name="Barry K."/>
            <person name="Goldstein A."/>
            <person name="Labbe J."/>
            <person name="Schadt C."/>
            <person name="Tuskan G."/>
            <person name="Grigoriev I."/>
            <person name="Martin F."/>
            <person name="Vilgalys R."/>
            <person name="Bonito G."/>
        </authorList>
    </citation>
    <scope>NUCLEOTIDE SEQUENCE [LARGE SCALE GENOMIC DNA]</scope>
    <source>
        <strain evidence="2 3">AG-77</strain>
    </source>
</reference>
<accession>A0A197JEH6</accession>
<protein>
    <submittedName>
        <fullName evidence="2">Uncharacterized protein</fullName>
    </submittedName>
</protein>
<feature type="transmembrane region" description="Helical" evidence="1">
    <location>
        <begin position="73"/>
        <end position="90"/>
    </location>
</feature>